<accession>A0A7T8JVH0</accession>
<proteinExistence type="predicted"/>
<evidence type="ECO:0000256" key="1">
    <source>
        <dbReference type="ARBA" id="ARBA00022603"/>
    </source>
</evidence>
<organism evidence="5 6">
    <name type="scientific">Caligus rogercresseyi</name>
    <name type="common">Sea louse</name>
    <dbReference type="NCBI Taxonomy" id="217165"/>
    <lineage>
        <taxon>Eukaryota</taxon>
        <taxon>Metazoa</taxon>
        <taxon>Ecdysozoa</taxon>
        <taxon>Arthropoda</taxon>
        <taxon>Crustacea</taxon>
        <taxon>Multicrustacea</taxon>
        <taxon>Hexanauplia</taxon>
        <taxon>Copepoda</taxon>
        <taxon>Siphonostomatoida</taxon>
        <taxon>Caligidae</taxon>
        <taxon>Caligus</taxon>
    </lineage>
</organism>
<dbReference type="Proteomes" id="UP000595437">
    <property type="component" value="Chromosome 16"/>
</dbReference>
<evidence type="ECO:0000256" key="3">
    <source>
        <dbReference type="ARBA" id="ARBA00022691"/>
    </source>
</evidence>
<dbReference type="PANTHER" id="PTHR46165:SF7">
    <property type="entry name" value="SET AND MYND DOMAIN-CONTAINING PROTEIN 4"/>
    <property type="match status" value="1"/>
</dbReference>
<gene>
    <name evidence="5" type="ORF">FKW44_021684</name>
</gene>
<dbReference type="SUPFAM" id="SSF82199">
    <property type="entry name" value="SET domain"/>
    <property type="match status" value="1"/>
</dbReference>
<evidence type="ECO:0000259" key="4">
    <source>
        <dbReference type="Pfam" id="PF00856"/>
    </source>
</evidence>
<dbReference type="Pfam" id="PF00856">
    <property type="entry name" value="SET"/>
    <property type="match status" value="1"/>
</dbReference>
<dbReference type="Gene3D" id="2.170.270.10">
    <property type="entry name" value="SET domain"/>
    <property type="match status" value="1"/>
</dbReference>
<keyword evidence="3" id="KW-0949">S-adenosyl-L-methionine</keyword>
<dbReference type="CDD" id="cd10536">
    <property type="entry name" value="SET_SMYD4"/>
    <property type="match status" value="1"/>
</dbReference>
<keyword evidence="2" id="KW-0808">Transferase</keyword>
<dbReference type="GO" id="GO:0008276">
    <property type="term" value="F:protein methyltransferase activity"/>
    <property type="evidence" value="ECO:0007669"/>
    <property type="project" value="UniProtKB-ARBA"/>
</dbReference>
<dbReference type="OrthoDB" id="1028014at2759"/>
<dbReference type="InterPro" id="IPR052097">
    <property type="entry name" value="SET-MYND_domain_protein"/>
</dbReference>
<keyword evidence="6" id="KW-1185">Reference proteome</keyword>
<dbReference type="AlphaFoldDB" id="A0A7T8JVH0"/>
<dbReference type="InterPro" id="IPR046341">
    <property type="entry name" value="SET_dom_sf"/>
</dbReference>
<evidence type="ECO:0000256" key="2">
    <source>
        <dbReference type="ARBA" id="ARBA00022679"/>
    </source>
</evidence>
<feature type="non-terminal residue" evidence="5">
    <location>
        <position position="1"/>
    </location>
</feature>
<evidence type="ECO:0000313" key="5">
    <source>
        <dbReference type="EMBL" id="QQP36548.1"/>
    </source>
</evidence>
<dbReference type="GO" id="GO:0008170">
    <property type="term" value="F:N-methyltransferase activity"/>
    <property type="evidence" value="ECO:0007669"/>
    <property type="project" value="UniProtKB-ARBA"/>
</dbReference>
<name>A0A7T8JVH0_CALRO</name>
<dbReference type="GO" id="GO:0005634">
    <property type="term" value="C:nucleus"/>
    <property type="evidence" value="ECO:0007669"/>
    <property type="project" value="TreeGrafter"/>
</dbReference>
<feature type="domain" description="SET" evidence="4">
    <location>
        <begin position="36"/>
        <end position="118"/>
    </location>
</feature>
<dbReference type="PANTHER" id="PTHR46165">
    <property type="entry name" value="SET AND MYND DOMAIN-CONTAINING PROTEIN 4"/>
    <property type="match status" value="1"/>
</dbReference>
<sequence>MLAVMLLKCLKSQGYFGKRVDFSEVQEDQLSEDEKFIGTLLVHFLEVYQFNAHEFEMAAKDKEEGAKSVFIGAGVYPTLAMFNHSCDPSVVRYYVEDVVCVQAIKNITKGDEINENYGPIFFHSPKEERQ</sequence>
<dbReference type="GO" id="GO:0042826">
    <property type="term" value="F:histone deacetylase binding"/>
    <property type="evidence" value="ECO:0007669"/>
    <property type="project" value="TreeGrafter"/>
</dbReference>
<evidence type="ECO:0000313" key="6">
    <source>
        <dbReference type="Proteomes" id="UP000595437"/>
    </source>
</evidence>
<dbReference type="GO" id="GO:0008757">
    <property type="term" value="F:S-adenosylmethionine-dependent methyltransferase activity"/>
    <property type="evidence" value="ECO:0007669"/>
    <property type="project" value="UniProtKB-ARBA"/>
</dbReference>
<dbReference type="InterPro" id="IPR044421">
    <property type="entry name" value="SMYD4_SET"/>
</dbReference>
<dbReference type="GO" id="GO:0005737">
    <property type="term" value="C:cytoplasm"/>
    <property type="evidence" value="ECO:0007669"/>
    <property type="project" value="TreeGrafter"/>
</dbReference>
<protein>
    <recommendedName>
        <fullName evidence="4">SET domain-containing protein</fullName>
    </recommendedName>
</protein>
<dbReference type="EMBL" id="CP045905">
    <property type="protein sequence ID" value="QQP36548.1"/>
    <property type="molecule type" value="Genomic_DNA"/>
</dbReference>
<keyword evidence="1" id="KW-0489">Methyltransferase</keyword>
<dbReference type="GO" id="GO:0032259">
    <property type="term" value="P:methylation"/>
    <property type="evidence" value="ECO:0007669"/>
    <property type="project" value="UniProtKB-KW"/>
</dbReference>
<reference evidence="6" key="1">
    <citation type="submission" date="2021-01" db="EMBL/GenBank/DDBJ databases">
        <title>Caligus Genome Assembly.</title>
        <authorList>
            <person name="Gallardo-Escarate C."/>
        </authorList>
    </citation>
    <scope>NUCLEOTIDE SEQUENCE [LARGE SCALE GENOMIC DNA]</scope>
</reference>
<dbReference type="InterPro" id="IPR001214">
    <property type="entry name" value="SET_dom"/>
</dbReference>